<dbReference type="KEGG" id="pti:PHATRDRAFT_46148"/>
<reference evidence="3" key="2">
    <citation type="submission" date="2008-08" db="EMBL/GenBank/DDBJ databases">
        <authorList>
            <consortium name="Diatom Consortium"/>
            <person name="Grigoriev I."/>
            <person name="Grimwood J."/>
            <person name="Kuo A."/>
            <person name="Otillar R.P."/>
            <person name="Salamov A."/>
            <person name="Detter J.C."/>
            <person name="Lindquist E."/>
            <person name="Shapiro H."/>
            <person name="Lucas S."/>
            <person name="Glavina del Rio T."/>
            <person name="Pitluck S."/>
            <person name="Rokhsar D."/>
            <person name="Bowler C."/>
        </authorList>
    </citation>
    <scope>GENOME REANNOTATION</scope>
    <source>
        <strain evidence="3">CCAP 1055/1</strain>
    </source>
</reference>
<reference evidence="2 3" key="1">
    <citation type="journal article" date="2008" name="Nature">
        <title>The Phaeodactylum genome reveals the evolutionary history of diatom genomes.</title>
        <authorList>
            <person name="Bowler C."/>
            <person name="Allen A.E."/>
            <person name="Badger J.H."/>
            <person name="Grimwood J."/>
            <person name="Jabbari K."/>
            <person name="Kuo A."/>
            <person name="Maheswari U."/>
            <person name="Martens C."/>
            <person name="Maumus F."/>
            <person name="Otillar R.P."/>
            <person name="Rayko E."/>
            <person name="Salamov A."/>
            <person name="Vandepoele K."/>
            <person name="Beszteri B."/>
            <person name="Gruber A."/>
            <person name="Heijde M."/>
            <person name="Katinka M."/>
            <person name="Mock T."/>
            <person name="Valentin K."/>
            <person name="Verret F."/>
            <person name="Berges J.A."/>
            <person name="Brownlee C."/>
            <person name="Cadoret J.P."/>
            <person name="Chiovitti A."/>
            <person name="Choi C.J."/>
            <person name="Coesel S."/>
            <person name="De Martino A."/>
            <person name="Detter J.C."/>
            <person name="Durkin C."/>
            <person name="Falciatore A."/>
            <person name="Fournet J."/>
            <person name="Haruta M."/>
            <person name="Huysman M.J."/>
            <person name="Jenkins B.D."/>
            <person name="Jiroutova K."/>
            <person name="Jorgensen R.E."/>
            <person name="Joubert Y."/>
            <person name="Kaplan A."/>
            <person name="Kroger N."/>
            <person name="Kroth P.G."/>
            <person name="La Roche J."/>
            <person name="Lindquist E."/>
            <person name="Lommer M."/>
            <person name="Martin-Jezequel V."/>
            <person name="Lopez P.J."/>
            <person name="Lucas S."/>
            <person name="Mangogna M."/>
            <person name="McGinnis K."/>
            <person name="Medlin L.K."/>
            <person name="Montsant A."/>
            <person name="Oudot-Le Secq M.P."/>
            <person name="Napoli C."/>
            <person name="Obornik M."/>
            <person name="Parker M.S."/>
            <person name="Petit J.L."/>
            <person name="Porcel B.M."/>
            <person name="Poulsen N."/>
            <person name="Robison M."/>
            <person name="Rychlewski L."/>
            <person name="Rynearson T.A."/>
            <person name="Schmutz J."/>
            <person name="Shapiro H."/>
            <person name="Siaut M."/>
            <person name="Stanley M."/>
            <person name="Sussman M.R."/>
            <person name="Taylor A.R."/>
            <person name="Vardi A."/>
            <person name="von Dassow P."/>
            <person name="Vyverman W."/>
            <person name="Willis A."/>
            <person name="Wyrwicz L.S."/>
            <person name="Rokhsar D.S."/>
            <person name="Weissenbach J."/>
            <person name="Armbrust E.V."/>
            <person name="Green B.R."/>
            <person name="Van de Peer Y."/>
            <person name="Grigoriev I.V."/>
        </authorList>
    </citation>
    <scope>NUCLEOTIDE SEQUENCE [LARGE SCALE GENOMIC DNA]</scope>
    <source>
        <strain evidence="2 3">CCAP 1055/1</strain>
    </source>
</reference>
<evidence type="ECO:0000313" key="3">
    <source>
        <dbReference type="Proteomes" id="UP000000759"/>
    </source>
</evidence>
<dbReference type="EMBL" id="CM000612">
    <property type="protein sequence ID" value="EEC47838.1"/>
    <property type="molecule type" value="Genomic_DNA"/>
</dbReference>
<evidence type="ECO:0000256" key="1">
    <source>
        <dbReference type="ARBA" id="ARBA00023172"/>
    </source>
</evidence>
<accession>B7G080</accession>
<dbReference type="RefSeq" id="XP_002180430.1">
    <property type="nucleotide sequence ID" value="XM_002180394.1"/>
</dbReference>
<dbReference type="STRING" id="556484.B7G080"/>
<dbReference type="AlphaFoldDB" id="B7G080"/>
<dbReference type="Proteomes" id="UP000000759">
    <property type="component" value="Chromosome 9"/>
</dbReference>
<keyword evidence="1" id="KW-0233">DNA recombination</keyword>
<gene>
    <name evidence="2" type="ORF">PHATRDRAFT_46148</name>
</gene>
<dbReference type="SUPFAM" id="SSF56349">
    <property type="entry name" value="DNA breaking-rejoining enzymes"/>
    <property type="match status" value="1"/>
</dbReference>
<dbReference type="PaxDb" id="2850-Phatr46148"/>
<dbReference type="GO" id="GO:0006310">
    <property type="term" value="P:DNA recombination"/>
    <property type="evidence" value="ECO:0007669"/>
    <property type="project" value="UniProtKB-KW"/>
</dbReference>
<dbReference type="eggNOG" id="ENOG502RYDE">
    <property type="taxonomic scope" value="Eukaryota"/>
</dbReference>
<dbReference type="GO" id="GO:0003677">
    <property type="term" value="F:DNA binding"/>
    <property type="evidence" value="ECO:0007669"/>
    <property type="project" value="InterPro"/>
</dbReference>
<keyword evidence="3" id="KW-1185">Reference proteome</keyword>
<protein>
    <recommendedName>
        <fullName evidence="4">Tyr recombinase domain-containing protein</fullName>
    </recommendedName>
</protein>
<dbReference type="GeneID" id="7201365"/>
<dbReference type="InParanoid" id="B7G080"/>
<organism evidence="2 3">
    <name type="scientific">Phaeodactylum tricornutum (strain CCAP 1055/1)</name>
    <dbReference type="NCBI Taxonomy" id="556484"/>
    <lineage>
        <taxon>Eukaryota</taxon>
        <taxon>Sar</taxon>
        <taxon>Stramenopiles</taxon>
        <taxon>Ochrophyta</taxon>
        <taxon>Bacillariophyta</taxon>
        <taxon>Bacillariophyceae</taxon>
        <taxon>Bacillariophycidae</taxon>
        <taxon>Naviculales</taxon>
        <taxon>Phaeodactylaceae</taxon>
        <taxon>Phaeodactylum</taxon>
    </lineage>
</organism>
<dbReference type="InterPro" id="IPR013762">
    <property type="entry name" value="Integrase-like_cat_sf"/>
</dbReference>
<evidence type="ECO:0000313" key="2">
    <source>
        <dbReference type="EMBL" id="EEC47838.1"/>
    </source>
</evidence>
<dbReference type="GO" id="GO:0015074">
    <property type="term" value="P:DNA integration"/>
    <property type="evidence" value="ECO:0007669"/>
    <property type="project" value="InterPro"/>
</dbReference>
<sequence length="503" mass="57817">MLVLAFFRFDELPNFTCSHGASFRERNKSQPDCFVARRSAPMCSPRNGFFGCSTGQYPHRETALTPSAPKRQLFKQVVVNEMSQKRHRKDHTYDYGLPRDYATVFPTLGAELDAFFTFMTKPSILSSEPPLRVVTANVYLRHAKLFLGWYVNIYQCQGELDPSMEPKFGTTDPSLYNIIPNQEKNSATCFIDFLLWLRSNRQISVSYEANVLRGITKMLKFRFARDCSPDRTGDPSKPFDDVPILRELRKLHRQANGQQRLAPRVSDETKKWLSWPEYLGVVQQSLTEVDQLLRAYNGPDPETVEASFTVEQRRISVAYQKYLILAIFASIPDRQRTIRELELDRSFVKDIASDSWGIKHAPDDYKTGKTYGERPLLQLSPSLTPAIEGFVSHWRLCLRPQTKHVFVQPRTCNPLTQDSVYQIVSRACFQYTGKRTNPHLLRDMIVTHVRESDASEKQLEALALFMGHSIQVQRASYDRRTLNDKVAPAVELIRSLNSVSLMK</sequence>
<dbReference type="OrthoDB" id="71417at2759"/>
<dbReference type="InterPro" id="IPR011010">
    <property type="entry name" value="DNA_brk_join_enz"/>
</dbReference>
<name>B7G080_PHATC</name>
<dbReference type="Gene3D" id="1.10.443.10">
    <property type="entry name" value="Intergrase catalytic core"/>
    <property type="match status" value="1"/>
</dbReference>
<proteinExistence type="predicted"/>
<evidence type="ECO:0008006" key="4">
    <source>
        <dbReference type="Google" id="ProtNLM"/>
    </source>
</evidence>